<organism evidence="2 3">
    <name type="scientific">Methylomonas paludis</name>
    <dbReference type="NCBI Taxonomy" id="1173101"/>
    <lineage>
        <taxon>Bacteria</taxon>
        <taxon>Pseudomonadati</taxon>
        <taxon>Pseudomonadota</taxon>
        <taxon>Gammaproteobacteria</taxon>
        <taxon>Methylococcales</taxon>
        <taxon>Methylococcaceae</taxon>
        <taxon>Methylomonas</taxon>
    </lineage>
</organism>
<proteinExistence type="inferred from homology"/>
<evidence type="ECO:0000313" key="2">
    <source>
        <dbReference type="EMBL" id="QWF71584.1"/>
    </source>
</evidence>
<gene>
    <name evidence="2" type="ORF">KEF85_03645</name>
</gene>
<name>A0A975RAR9_9GAMM</name>
<dbReference type="KEGG" id="mpad:KEF85_03645"/>
<sequence>MTSEVIKVKLKEAFNPDIIEIIDQSASHAGHSGNRKGGGHFYVTIVAESFEGLSLVKRHQLIYQVLNELMKEEIHALSINALTPSENSTGN</sequence>
<dbReference type="Proteomes" id="UP000676649">
    <property type="component" value="Chromosome"/>
</dbReference>
<dbReference type="RefSeq" id="WP_215583366.1">
    <property type="nucleotide sequence ID" value="NZ_CP073754.1"/>
</dbReference>
<accession>A0A975RAR9</accession>
<dbReference type="PANTHER" id="PTHR46230:SF7">
    <property type="entry name" value="BOLA-LIKE PROTEIN 1"/>
    <property type="match status" value="1"/>
</dbReference>
<dbReference type="InterPro" id="IPR036065">
    <property type="entry name" value="BolA-like_sf"/>
</dbReference>
<evidence type="ECO:0000256" key="1">
    <source>
        <dbReference type="RuleBase" id="RU003860"/>
    </source>
</evidence>
<dbReference type="InterPro" id="IPR002634">
    <property type="entry name" value="BolA"/>
</dbReference>
<dbReference type="EMBL" id="CP073754">
    <property type="protein sequence ID" value="QWF71584.1"/>
    <property type="molecule type" value="Genomic_DNA"/>
</dbReference>
<dbReference type="AlphaFoldDB" id="A0A975RAR9"/>
<keyword evidence="3" id="KW-1185">Reference proteome</keyword>
<dbReference type="GO" id="GO:0016226">
    <property type="term" value="P:iron-sulfur cluster assembly"/>
    <property type="evidence" value="ECO:0007669"/>
    <property type="project" value="TreeGrafter"/>
</dbReference>
<dbReference type="PANTHER" id="PTHR46230">
    <property type="match status" value="1"/>
</dbReference>
<evidence type="ECO:0000313" key="3">
    <source>
        <dbReference type="Proteomes" id="UP000676649"/>
    </source>
</evidence>
<comment type="similarity">
    <text evidence="1">Belongs to the BolA/IbaG family.</text>
</comment>
<protein>
    <submittedName>
        <fullName evidence="2">BolA family transcriptional regulator</fullName>
    </submittedName>
</protein>
<dbReference type="PIRSF" id="PIRSF003113">
    <property type="entry name" value="BolA"/>
    <property type="match status" value="1"/>
</dbReference>
<reference evidence="2" key="1">
    <citation type="submission" date="2021-04" db="EMBL/GenBank/DDBJ databases">
        <title>Draft genome sequence data of methanotrophic Methylovulum sp. strain S1L and Methylomonas sp. strain S2AM isolated from boreal lake water columns.</title>
        <authorList>
            <person name="Rissanen A.J."/>
            <person name="Mangayil R."/>
            <person name="Svenning M.M."/>
            <person name="Khanongnuch R."/>
        </authorList>
    </citation>
    <scope>NUCLEOTIDE SEQUENCE</scope>
    <source>
        <strain evidence="2">S2AM</strain>
    </source>
</reference>
<dbReference type="Gene3D" id="3.30.300.90">
    <property type="entry name" value="BolA-like"/>
    <property type="match status" value="1"/>
</dbReference>
<dbReference type="Pfam" id="PF01722">
    <property type="entry name" value="BolA"/>
    <property type="match status" value="1"/>
</dbReference>
<dbReference type="SUPFAM" id="SSF82657">
    <property type="entry name" value="BolA-like"/>
    <property type="match status" value="1"/>
</dbReference>